<dbReference type="AlphaFoldDB" id="A0A370N4D7"/>
<keyword evidence="4" id="KW-1185">Reference proteome</keyword>
<keyword evidence="3" id="KW-0946">Virion</keyword>
<sequence>MKKLALMHAAIAAALLSGAAGASAASTTTTFGVSATVSASCVIDSADALTFSAFIPGSGAQAATSAIKVRCTNNTAFNVGLDAGGGTGATVANRVMKNGSNTLNYSLYRDSGHQNVWGNTVGTDTLSGTGAGMASANTLTETVYGQIPDQPTAVPGAYADTVTVTVSF</sequence>
<evidence type="ECO:0000313" key="3">
    <source>
        <dbReference type="EMBL" id="RDK00490.1"/>
    </source>
</evidence>
<accession>A0A370N4D7</accession>
<evidence type="ECO:0000256" key="1">
    <source>
        <dbReference type="SAM" id="SignalP"/>
    </source>
</evidence>
<dbReference type="Pfam" id="PF05229">
    <property type="entry name" value="SCPU"/>
    <property type="match status" value="1"/>
</dbReference>
<evidence type="ECO:0000313" key="4">
    <source>
        <dbReference type="Proteomes" id="UP000254875"/>
    </source>
</evidence>
<dbReference type="EMBL" id="QHKS01000015">
    <property type="protein sequence ID" value="RDK00490.1"/>
    <property type="molecule type" value="Genomic_DNA"/>
</dbReference>
<dbReference type="InterPro" id="IPR053167">
    <property type="entry name" value="Spore_coat_component"/>
</dbReference>
<dbReference type="PANTHER" id="PTHR37089:SF4">
    <property type="entry name" value="EXPORTED PROTEIN"/>
    <property type="match status" value="1"/>
</dbReference>
<dbReference type="PANTHER" id="PTHR37089">
    <property type="entry name" value="PROTEIN U-RELATED"/>
    <property type="match status" value="1"/>
</dbReference>
<proteinExistence type="predicted"/>
<dbReference type="InterPro" id="IPR007893">
    <property type="entry name" value="Spore_coat_U/FanG"/>
</dbReference>
<keyword evidence="1" id="KW-0732">Signal</keyword>
<gene>
    <name evidence="3" type="ORF">DLM46_22900</name>
</gene>
<organism evidence="3 4">
    <name type="scientific">Paraburkholderia lacunae</name>
    <dbReference type="NCBI Taxonomy" id="2211104"/>
    <lineage>
        <taxon>Bacteria</taxon>
        <taxon>Pseudomonadati</taxon>
        <taxon>Pseudomonadota</taxon>
        <taxon>Betaproteobacteria</taxon>
        <taxon>Burkholderiales</taxon>
        <taxon>Burkholderiaceae</taxon>
        <taxon>Paraburkholderia</taxon>
    </lineage>
</organism>
<reference evidence="4" key="1">
    <citation type="submission" date="2018-05" db="EMBL/GenBank/DDBJ databases">
        <authorList>
            <person name="Feng T."/>
        </authorList>
    </citation>
    <scope>NUCLEOTIDE SEQUENCE [LARGE SCALE GENOMIC DNA]</scope>
    <source>
        <strain evidence="4">S27</strain>
    </source>
</reference>
<dbReference type="RefSeq" id="WP_115104154.1">
    <property type="nucleotide sequence ID" value="NZ_QHKS01000015.1"/>
</dbReference>
<keyword evidence="3" id="KW-0167">Capsid protein</keyword>
<evidence type="ECO:0000259" key="2">
    <source>
        <dbReference type="Pfam" id="PF05229"/>
    </source>
</evidence>
<feature type="domain" description="Spore coat protein U/FanG" evidence="2">
    <location>
        <begin position="28"/>
        <end position="165"/>
    </location>
</feature>
<feature type="signal peptide" evidence="1">
    <location>
        <begin position="1"/>
        <end position="24"/>
    </location>
</feature>
<name>A0A370N4D7_9BURK</name>
<dbReference type="Proteomes" id="UP000254875">
    <property type="component" value="Unassembled WGS sequence"/>
</dbReference>
<feature type="chain" id="PRO_5016910559" evidence="1">
    <location>
        <begin position="25"/>
        <end position="168"/>
    </location>
</feature>
<dbReference type="SMART" id="SM00972">
    <property type="entry name" value="SCPU"/>
    <property type="match status" value="1"/>
</dbReference>
<dbReference type="OrthoDB" id="6505076at2"/>
<protein>
    <submittedName>
        <fullName evidence="3">Spore coat protein</fullName>
    </submittedName>
</protein>
<comment type="caution">
    <text evidence="3">The sequence shown here is derived from an EMBL/GenBank/DDBJ whole genome shotgun (WGS) entry which is preliminary data.</text>
</comment>